<dbReference type="PROSITE" id="PS51257">
    <property type="entry name" value="PROKAR_LIPOPROTEIN"/>
    <property type="match status" value="1"/>
</dbReference>
<dbReference type="Gene3D" id="1.10.8.1040">
    <property type="match status" value="1"/>
</dbReference>
<dbReference type="PANTHER" id="PTHR47637">
    <property type="entry name" value="CHAPERONE SURA"/>
    <property type="match status" value="1"/>
</dbReference>
<organism evidence="5 6">
    <name type="scientific">Pseudothauera lacus</name>
    <dbReference type="NCBI Taxonomy" id="2136175"/>
    <lineage>
        <taxon>Bacteria</taxon>
        <taxon>Pseudomonadati</taxon>
        <taxon>Pseudomonadota</taxon>
        <taxon>Betaproteobacteria</taxon>
        <taxon>Rhodocyclales</taxon>
        <taxon>Zoogloeaceae</taxon>
        <taxon>Pseudothauera</taxon>
    </lineage>
</organism>
<feature type="region of interest" description="Disordered" evidence="2">
    <location>
        <begin position="287"/>
        <end position="316"/>
    </location>
</feature>
<dbReference type="EMBL" id="PZKC01000001">
    <property type="protein sequence ID" value="PTD98238.1"/>
    <property type="molecule type" value="Genomic_DNA"/>
</dbReference>
<keyword evidence="1 3" id="KW-0732">Signal</keyword>
<dbReference type="Pfam" id="PF13624">
    <property type="entry name" value="SurA_N_3"/>
    <property type="match status" value="1"/>
</dbReference>
<evidence type="ECO:0000313" key="5">
    <source>
        <dbReference type="EMBL" id="PTD98238.1"/>
    </source>
</evidence>
<dbReference type="NCBIfam" id="TIGR02925">
    <property type="entry name" value="cis_trans_EpsD"/>
    <property type="match status" value="1"/>
</dbReference>
<dbReference type="InterPro" id="IPR027304">
    <property type="entry name" value="Trigger_fact/SurA_dom_sf"/>
</dbReference>
<evidence type="ECO:0000259" key="4">
    <source>
        <dbReference type="Pfam" id="PF13145"/>
    </source>
</evidence>
<reference evidence="5 6" key="1">
    <citation type="submission" date="2018-03" db="EMBL/GenBank/DDBJ databases">
        <authorList>
            <person name="Keele B.F."/>
        </authorList>
    </citation>
    <scope>NUCLEOTIDE SEQUENCE [LARGE SCALE GENOMIC DNA]</scope>
    <source>
        <strain evidence="5 6">D20</strain>
    </source>
</reference>
<dbReference type="GO" id="GO:0003755">
    <property type="term" value="F:peptidyl-prolyl cis-trans isomerase activity"/>
    <property type="evidence" value="ECO:0007669"/>
    <property type="project" value="InterPro"/>
</dbReference>
<dbReference type="InterPro" id="IPR000297">
    <property type="entry name" value="PPIase_PpiC"/>
</dbReference>
<evidence type="ECO:0000256" key="1">
    <source>
        <dbReference type="ARBA" id="ARBA00022729"/>
    </source>
</evidence>
<dbReference type="SUPFAM" id="SSF109998">
    <property type="entry name" value="Triger factor/SurA peptide-binding domain-like"/>
    <property type="match status" value="1"/>
</dbReference>
<evidence type="ECO:0000256" key="2">
    <source>
        <dbReference type="SAM" id="MobiDB-lite"/>
    </source>
</evidence>
<sequence>MLVKLRVAPLSLLLVAALLAGCGGDSGGKAPSQVAVKVNKAEITVHQLNEMLSRAGNVPAEQMAQASSAALERLIDQELLVQQAIERKLDRDPRVLQSIDMARREILARAYAEQAVGAPERPGDAEIATFYTEHPELFAQRRVFNLQEVNVRLPAERFEELRTQLAAVGNIRNLTDWLTAQNIPFTANAGVRPAEQLPMELLKGLQRMEAGQVAVSRTPTGALLIFVAGVREEPIDQTRARPFIEQFIANKARTDRAAAEIKRLREAAAIEYVGDFSAPASAAAPAASADAAPAAAPATPAGGEPSVFERGAATLR</sequence>
<evidence type="ECO:0000313" key="6">
    <source>
        <dbReference type="Proteomes" id="UP000241193"/>
    </source>
</evidence>
<feature type="chain" id="PRO_5015506104" evidence="3">
    <location>
        <begin position="21"/>
        <end position="316"/>
    </location>
</feature>
<gene>
    <name evidence="5" type="primary">epsD</name>
    <name evidence="5" type="ORF">C8261_01565</name>
</gene>
<dbReference type="Proteomes" id="UP000241193">
    <property type="component" value="Unassembled WGS sequence"/>
</dbReference>
<proteinExistence type="predicted"/>
<dbReference type="InterPro" id="IPR014274">
    <property type="entry name" value="PPIase_EpsD"/>
</dbReference>
<dbReference type="AlphaFoldDB" id="A0A2T4IKF9"/>
<dbReference type="OrthoDB" id="5564407at2"/>
<evidence type="ECO:0000256" key="3">
    <source>
        <dbReference type="SAM" id="SignalP"/>
    </source>
</evidence>
<accession>A0A2T4IKF9</accession>
<comment type="caution">
    <text evidence="5">The sequence shown here is derived from an EMBL/GenBank/DDBJ whole genome shotgun (WGS) entry which is preliminary data.</text>
</comment>
<dbReference type="RefSeq" id="WP_107491998.1">
    <property type="nucleotide sequence ID" value="NZ_PZKC01000001.1"/>
</dbReference>
<keyword evidence="5" id="KW-0413">Isomerase</keyword>
<feature type="compositionally biased region" description="Low complexity" evidence="2">
    <location>
        <begin position="287"/>
        <end position="301"/>
    </location>
</feature>
<dbReference type="InterPro" id="IPR050280">
    <property type="entry name" value="OMP_Chaperone_SurA"/>
</dbReference>
<feature type="signal peptide" evidence="3">
    <location>
        <begin position="1"/>
        <end position="20"/>
    </location>
</feature>
<dbReference type="Pfam" id="PF13145">
    <property type="entry name" value="Rotamase_2"/>
    <property type="match status" value="1"/>
</dbReference>
<name>A0A2T4IKF9_9RHOO</name>
<dbReference type="PANTHER" id="PTHR47637:SF1">
    <property type="entry name" value="CHAPERONE SURA"/>
    <property type="match status" value="1"/>
</dbReference>
<protein>
    <submittedName>
        <fullName evidence="5">Peptidyl-prolyl cis-trans isomerase, EpsD family</fullName>
    </submittedName>
</protein>
<keyword evidence="6" id="KW-1185">Reference proteome</keyword>
<feature type="domain" description="PpiC" evidence="4">
    <location>
        <begin position="123"/>
        <end position="234"/>
    </location>
</feature>
<reference evidence="5 6" key="2">
    <citation type="submission" date="2018-04" db="EMBL/GenBank/DDBJ databases">
        <title>Thauera lacus sp. nov., isolated from an saline lake in Inner Mongolia, China.</title>
        <authorList>
            <person name="Liang Q.-Y."/>
        </authorList>
    </citation>
    <scope>NUCLEOTIDE SEQUENCE [LARGE SCALE GENOMIC DNA]</scope>
    <source>
        <strain evidence="5 6">D20</strain>
    </source>
</reference>